<dbReference type="Proteomes" id="UP000201566">
    <property type="component" value="Segment"/>
</dbReference>
<gene>
    <name evidence="2" type="ORF">pdul_cds_327</name>
</gene>
<dbReference type="RefSeq" id="YP_008319005.1">
    <property type="nucleotide sequence ID" value="NC_021858.1"/>
</dbReference>
<name>S4VW74_9VIRU</name>
<feature type="region of interest" description="Disordered" evidence="1">
    <location>
        <begin position="1"/>
        <end position="39"/>
    </location>
</feature>
<evidence type="ECO:0000313" key="3">
    <source>
        <dbReference type="Proteomes" id="UP000201566"/>
    </source>
</evidence>
<feature type="region of interest" description="Disordered" evidence="1">
    <location>
        <begin position="640"/>
        <end position="686"/>
    </location>
</feature>
<evidence type="ECO:0000256" key="1">
    <source>
        <dbReference type="SAM" id="MobiDB-lite"/>
    </source>
</evidence>
<dbReference type="KEGG" id="vg:16512638"/>
<accession>S4VW74</accession>
<organism evidence="2 3">
    <name type="scientific">Pandoravirus dulcis</name>
    <dbReference type="NCBI Taxonomy" id="1349409"/>
    <lineage>
        <taxon>Viruses</taxon>
        <taxon>Pandoravirus</taxon>
    </lineage>
</organism>
<dbReference type="EMBL" id="KC977570">
    <property type="protein sequence ID" value="AGO82336.1"/>
    <property type="molecule type" value="Genomic_DNA"/>
</dbReference>
<sequence>MEYPVDTDPDTIRPPSADTASVGSGCTNSARDGEGRDKRKEGGYVDLDLLLWPPGGAKAVACVQWCSPRGSKFHGAMTDDARTPFGTIHELCRAAGLDPDIHFSGWTVGLAKGPGSGICTGLSLAESDGHFDAHALMARLAAFRAASERMFGPRPPAPKPRAATLSGFLVPEGSAITKQPVLRFVGSAGKRADARRRATAASTRFESAVPWTAPSTASGGGTAGTITTHVRVTAKGKRARAAPPPSPADAPPAPDYASPMHMFATWYDLHNDENGCHHSVSASDAWNRMPATGTHKDDKWCRRYWKRAYTKEAHSAYTKRSHSVVGSDGRRVRIDMPAPDVPVTPTADELAMAFYSDTKSGAVDPRDVVYGLWDQELLDRWFRRSTRWCTFDADPVLDAIVGRRWVMGNHARYLCAWARPEAGVNARRLVRPHTARASGARDGPLPAVARSTEQRTTWHATIILCQNARYAAAVKAYEEQVRARAANAVEVFLDRMRLAGHGELIEMLRIEARIALYALGILDKRVDGPIPKSPCVFAPGYCMTTRERLMSVVPPPPVRGPTTRPLARDPDAHRAFDAIMGLDAKADAGSAAAATPPVPDPMEEVRAQRRALVEKGVRVKRLIRREWARVERRDLLADIEVDQTQDEDDDSDSDDNGGGDNGDANDAAAQDRHRTGRRTRKPKPDLFWSGIERRMRLLNLVEDPVE</sequence>
<proteinExistence type="predicted"/>
<feature type="compositionally biased region" description="Acidic residues" evidence="1">
    <location>
        <begin position="640"/>
        <end position="657"/>
    </location>
</feature>
<reference evidence="2 3" key="1">
    <citation type="journal article" date="2013" name="Science">
        <title>Pandoraviruses: amoeba viruses with genomes up to 2.5 Mb reaching that of parasitic eukaryotes.</title>
        <authorList>
            <person name="Philippe N."/>
            <person name="Legendre M."/>
            <person name="Doutre G."/>
            <person name="Coute Y."/>
            <person name="Poirot O."/>
            <person name="Lescot M."/>
            <person name="Arslan D."/>
            <person name="Seltzer V."/>
            <person name="Bertaux L."/>
            <person name="Bruley C."/>
            <person name="Garin J."/>
            <person name="Claverie J.M."/>
            <person name="Abergel C."/>
        </authorList>
    </citation>
    <scope>NUCLEOTIDE SEQUENCE [LARGE SCALE GENOMIC DNA]</scope>
    <source>
        <strain evidence="2">Melbourne</strain>
    </source>
</reference>
<protein>
    <submittedName>
        <fullName evidence="2">Uncharacterized protein</fullName>
    </submittedName>
</protein>
<feature type="compositionally biased region" description="Polar residues" evidence="1">
    <location>
        <begin position="18"/>
        <end position="30"/>
    </location>
</feature>
<dbReference type="GeneID" id="16512638"/>
<evidence type="ECO:0000313" key="2">
    <source>
        <dbReference type="EMBL" id="AGO82336.1"/>
    </source>
</evidence>